<dbReference type="PRINTS" id="PR00724">
    <property type="entry name" value="CRBOXYPTASEC"/>
</dbReference>
<dbReference type="AlphaFoldDB" id="A0AAV0FSS8"/>
<protein>
    <recommendedName>
        <fullName evidence="10">Carboxypeptidase</fullName>
    </recommendedName>
</protein>
<evidence type="ECO:0000256" key="2">
    <source>
        <dbReference type="ARBA" id="ARBA00022645"/>
    </source>
</evidence>
<keyword evidence="2" id="KW-0121">Carboxypeptidase</keyword>
<keyword evidence="3" id="KW-0645">Protease</keyword>
<proteinExistence type="inferred from homology"/>
<sequence>MENFKFCAFGVVFSLLLSFQFPNHLGVGAANVGASLNGSQPWGYVDVRPGAHMFWWLLKSQSRVNDPNKPWPIILWLHSGPGASGTGFGNFLEIGPFDANLKPRNSTWLKKADLLFVDSPVGVGYSYVDDIGLLTKTDSQAVSDLTTLLIEVFKRNLTLANSNLYIIGESYGAKFAVSLGLSVLNATQEKRLPVKLGGVTLGSSWISPEDYVLSWGPLLQTFSRIDEIDLEKVNSLANQIKQKIGEGNFVGAADLYLPIRGVIENYSNAVDLYNLLEDSMDSTVSSTTASTTLNNIMNGVIKKILRIPNNISWVGVSVPAFRNMSTDFMKPRIDEVDQLLGKEVDVTIYNGQVDLICGPTGTKAWIQKLKWPGLKTYLNTSRTPLYCCGSNKTRGFLKSYKNFHFYTILRAGHFVPADQPEITLQMVGNITNSPSTSK</sequence>
<evidence type="ECO:0000256" key="1">
    <source>
        <dbReference type="ARBA" id="ARBA00009431"/>
    </source>
</evidence>
<dbReference type="EMBL" id="CAMAPF010001005">
    <property type="protein sequence ID" value="CAH9138142.1"/>
    <property type="molecule type" value="Genomic_DNA"/>
</dbReference>
<dbReference type="SUPFAM" id="SSF53474">
    <property type="entry name" value="alpha/beta-Hydrolases"/>
    <property type="match status" value="1"/>
</dbReference>
<evidence type="ECO:0000256" key="5">
    <source>
        <dbReference type="ARBA" id="ARBA00022801"/>
    </source>
</evidence>
<name>A0AAV0FSS8_9ASTE</name>
<evidence type="ECO:0000256" key="3">
    <source>
        <dbReference type="ARBA" id="ARBA00022670"/>
    </source>
</evidence>
<dbReference type="InterPro" id="IPR001563">
    <property type="entry name" value="Peptidase_S10"/>
</dbReference>
<evidence type="ECO:0000256" key="7">
    <source>
        <dbReference type="SAM" id="SignalP"/>
    </source>
</evidence>
<evidence type="ECO:0000313" key="9">
    <source>
        <dbReference type="Proteomes" id="UP001152523"/>
    </source>
</evidence>
<dbReference type="GO" id="GO:0006508">
    <property type="term" value="P:proteolysis"/>
    <property type="evidence" value="ECO:0007669"/>
    <property type="project" value="UniProtKB-KW"/>
</dbReference>
<evidence type="ECO:0000256" key="6">
    <source>
        <dbReference type="ARBA" id="ARBA00023180"/>
    </source>
</evidence>
<dbReference type="InterPro" id="IPR029058">
    <property type="entry name" value="AB_hydrolase_fold"/>
</dbReference>
<keyword evidence="6" id="KW-0325">Glycoprotein</keyword>
<keyword evidence="4 7" id="KW-0732">Signal</keyword>
<feature type="chain" id="PRO_5043639579" description="Carboxypeptidase" evidence="7">
    <location>
        <begin position="19"/>
        <end position="438"/>
    </location>
</feature>
<keyword evidence="9" id="KW-1185">Reference proteome</keyword>
<dbReference type="Gene3D" id="3.40.50.1820">
    <property type="entry name" value="alpha/beta hydrolase"/>
    <property type="match status" value="1"/>
</dbReference>
<feature type="signal peptide" evidence="7">
    <location>
        <begin position="1"/>
        <end position="18"/>
    </location>
</feature>
<gene>
    <name evidence="8" type="ORF">CEPIT_LOCUS36574</name>
</gene>
<dbReference type="PANTHER" id="PTHR11802:SF3">
    <property type="entry name" value="RETINOID-INDUCIBLE SERINE CARBOXYPEPTIDASE"/>
    <property type="match status" value="1"/>
</dbReference>
<dbReference type="GO" id="GO:0004185">
    <property type="term" value="F:serine-type carboxypeptidase activity"/>
    <property type="evidence" value="ECO:0007669"/>
    <property type="project" value="InterPro"/>
</dbReference>
<dbReference type="Pfam" id="PF00450">
    <property type="entry name" value="Peptidase_S10"/>
    <property type="match status" value="1"/>
</dbReference>
<evidence type="ECO:0008006" key="10">
    <source>
        <dbReference type="Google" id="ProtNLM"/>
    </source>
</evidence>
<reference evidence="8" key="1">
    <citation type="submission" date="2022-07" db="EMBL/GenBank/DDBJ databases">
        <authorList>
            <person name="Macas J."/>
            <person name="Novak P."/>
            <person name="Neumann P."/>
        </authorList>
    </citation>
    <scope>NUCLEOTIDE SEQUENCE</scope>
</reference>
<keyword evidence="5" id="KW-0378">Hydrolase</keyword>
<dbReference type="PANTHER" id="PTHR11802">
    <property type="entry name" value="SERINE PROTEASE FAMILY S10 SERINE CARBOXYPEPTIDASE"/>
    <property type="match status" value="1"/>
</dbReference>
<comment type="similarity">
    <text evidence="1">Belongs to the peptidase S10 family.</text>
</comment>
<dbReference type="Proteomes" id="UP001152523">
    <property type="component" value="Unassembled WGS sequence"/>
</dbReference>
<accession>A0AAV0FSS8</accession>
<evidence type="ECO:0000256" key="4">
    <source>
        <dbReference type="ARBA" id="ARBA00022729"/>
    </source>
</evidence>
<organism evidence="8 9">
    <name type="scientific">Cuscuta epithymum</name>
    <dbReference type="NCBI Taxonomy" id="186058"/>
    <lineage>
        <taxon>Eukaryota</taxon>
        <taxon>Viridiplantae</taxon>
        <taxon>Streptophyta</taxon>
        <taxon>Embryophyta</taxon>
        <taxon>Tracheophyta</taxon>
        <taxon>Spermatophyta</taxon>
        <taxon>Magnoliopsida</taxon>
        <taxon>eudicotyledons</taxon>
        <taxon>Gunneridae</taxon>
        <taxon>Pentapetalae</taxon>
        <taxon>asterids</taxon>
        <taxon>lamiids</taxon>
        <taxon>Solanales</taxon>
        <taxon>Convolvulaceae</taxon>
        <taxon>Cuscuteae</taxon>
        <taxon>Cuscuta</taxon>
        <taxon>Cuscuta subgen. Cuscuta</taxon>
    </lineage>
</organism>
<evidence type="ECO:0000313" key="8">
    <source>
        <dbReference type="EMBL" id="CAH9138142.1"/>
    </source>
</evidence>
<comment type="caution">
    <text evidence="8">The sequence shown here is derived from an EMBL/GenBank/DDBJ whole genome shotgun (WGS) entry which is preliminary data.</text>
</comment>